<dbReference type="Proteomes" id="UP000277294">
    <property type="component" value="Unassembled WGS sequence"/>
</dbReference>
<reference evidence="2 3" key="1">
    <citation type="submission" date="2018-10" db="EMBL/GenBank/DDBJ databases">
        <authorList>
            <person name="Criscuolo A."/>
        </authorList>
    </citation>
    <scope>NUCLEOTIDE SEQUENCE [LARGE SCALE GENOMIC DNA]</scope>
    <source>
        <strain evidence="2">DnA1</strain>
    </source>
</reference>
<name>A0A3P4AYW0_9BURK</name>
<protein>
    <submittedName>
        <fullName evidence="2">Uncharacterized protein</fullName>
    </submittedName>
</protein>
<feature type="chain" id="PRO_5017983017" evidence="1">
    <location>
        <begin position="29"/>
        <end position="560"/>
    </location>
</feature>
<feature type="signal peptide" evidence="1">
    <location>
        <begin position="1"/>
        <end position="28"/>
    </location>
</feature>
<keyword evidence="3" id="KW-1185">Reference proteome</keyword>
<dbReference type="AlphaFoldDB" id="A0A3P4AYW0"/>
<evidence type="ECO:0000313" key="3">
    <source>
        <dbReference type="Proteomes" id="UP000277294"/>
    </source>
</evidence>
<sequence>MTLRVSTVTAALLALASGALVAAPSAHAELPSVEAVIHYTGNVAAGGNGAYPPTGNATIYYPVAALVEGEGGSLYGSTANGGGYDAAYMDSGGIGGLFYRYAPDAGQTILEREADTGNARPGQLTYASNGRLYSIEGGLRRWTGSGWELLAPTPSGTLRNAWIEGADGRLYNSNRARILYVVNKDGSGGMETLYTIATTVGSQAGLVLSHSNGRLYGVARILKDTGSGNAWRPMVFSILPDGTDFRVLAENIGDAGSYAGLEVTALVEAADGILYGATSMGGANGNGTLFRIMPDGSDYRVLYEFGAETANIDGMRPSSLVKGADGNLYGTAMLGGVSGNGLIFRLNPASGAYDALYAFNALSAHETVGNNSGYNPDGKNPLGLMRAGDGTLYGMAQLGGSYGWGTVFKFNPGDEVPVFKFEPVVKLSATAPHNVGGGAVDARSVALGQTVKFAWSSQLAANCVASSTEPGSAWAGSRDASSSGESYTPGRLGAWTYTLTCDSTSADFPGQVSSTYAIDVVPVEAEPVSGGNGGALGWLLLPLAVLGAVLRRRAAASTPA</sequence>
<dbReference type="SUPFAM" id="SSF63825">
    <property type="entry name" value="YWTD domain"/>
    <property type="match status" value="1"/>
</dbReference>
<proteinExistence type="predicted"/>
<dbReference type="EMBL" id="UWPJ01000007">
    <property type="protein sequence ID" value="VCU68650.1"/>
    <property type="molecule type" value="Genomic_DNA"/>
</dbReference>
<dbReference type="RefSeq" id="WP_124077885.1">
    <property type="nucleotide sequence ID" value="NZ_UWPJ01000007.1"/>
</dbReference>
<dbReference type="InterPro" id="IPR022519">
    <property type="entry name" value="Gloeo/Verruco_rpt"/>
</dbReference>
<gene>
    <name evidence="2" type="ORF">PIGHUM_00707</name>
</gene>
<keyword evidence="1" id="KW-0732">Signal</keyword>
<accession>A0A3P4AYW0</accession>
<organism evidence="2 3">
    <name type="scientific">Pigmentiphaga humi</name>
    <dbReference type="NCBI Taxonomy" id="2478468"/>
    <lineage>
        <taxon>Bacteria</taxon>
        <taxon>Pseudomonadati</taxon>
        <taxon>Pseudomonadota</taxon>
        <taxon>Betaproteobacteria</taxon>
        <taxon>Burkholderiales</taxon>
        <taxon>Alcaligenaceae</taxon>
        <taxon>Pigmentiphaga</taxon>
    </lineage>
</organism>
<evidence type="ECO:0000313" key="2">
    <source>
        <dbReference type="EMBL" id="VCU68650.1"/>
    </source>
</evidence>
<dbReference type="OrthoDB" id="8681142at2"/>
<dbReference type="NCBIfam" id="TIGR03803">
    <property type="entry name" value="Gloeo_Verruco"/>
    <property type="match status" value="3"/>
</dbReference>
<evidence type="ECO:0000256" key="1">
    <source>
        <dbReference type="SAM" id="SignalP"/>
    </source>
</evidence>